<keyword evidence="6" id="KW-1185">Reference proteome</keyword>
<proteinExistence type="inferred from homology"/>
<evidence type="ECO:0000313" key="6">
    <source>
        <dbReference type="Proteomes" id="UP000030982"/>
    </source>
</evidence>
<dbReference type="AlphaFoldDB" id="A0A0B2AMV1"/>
<gene>
    <name evidence="5" type="ORF">LK10_03095</name>
</gene>
<dbReference type="InterPro" id="IPR013216">
    <property type="entry name" value="Methyltransf_11"/>
</dbReference>
<accession>A0A0B2AMV1</accession>
<dbReference type="GO" id="GO:0008757">
    <property type="term" value="F:S-adenosylmethionine-dependent methyltransferase activity"/>
    <property type="evidence" value="ECO:0007669"/>
    <property type="project" value="InterPro"/>
</dbReference>
<name>A0A0B2AMV1_9MICC</name>
<dbReference type="PANTHER" id="PTHR44942">
    <property type="entry name" value="METHYLTRANSF_11 DOMAIN-CONTAINING PROTEIN"/>
    <property type="match status" value="1"/>
</dbReference>
<evidence type="ECO:0000256" key="2">
    <source>
        <dbReference type="ARBA" id="ARBA00022603"/>
    </source>
</evidence>
<evidence type="ECO:0000313" key="5">
    <source>
        <dbReference type="EMBL" id="KHL04976.1"/>
    </source>
</evidence>
<dbReference type="Pfam" id="PF08241">
    <property type="entry name" value="Methyltransf_11"/>
    <property type="match status" value="1"/>
</dbReference>
<evidence type="ECO:0000256" key="1">
    <source>
        <dbReference type="ARBA" id="ARBA00008361"/>
    </source>
</evidence>
<reference evidence="5 6" key="1">
    <citation type="submission" date="2014-09" db="EMBL/GenBank/DDBJ databases">
        <title>Genome sequence of Sinomonas sp. MUSC 117.</title>
        <authorList>
            <person name="Lee L.-H."/>
        </authorList>
    </citation>
    <scope>NUCLEOTIDE SEQUENCE [LARGE SCALE GENOMIC DNA]</scope>
    <source>
        <strain evidence="5 6">MUSC 117</strain>
    </source>
</reference>
<keyword evidence="3" id="KW-0808">Transferase</keyword>
<comment type="caution">
    <text evidence="5">The sequence shown here is derived from an EMBL/GenBank/DDBJ whole genome shotgun (WGS) entry which is preliminary data.</text>
</comment>
<evidence type="ECO:0000259" key="4">
    <source>
        <dbReference type="Pfam" id="PF08241"/>
    </source>
</evidence>
<dbReference type="InterPro" id="IPR051052">
    <property type="entry name" value="Diverse_substrate_MTase"/>
</dbReference>
<dbReference type="Proteomes" id="UP000030982">
    <property type="component" value="Unassembled WGS sequence"/>
</dbReference>
<dbReference type="PANTHER" id="PTHR44942:SF4">
    <property type="entry name" value="METHYLTRANSFERASE TYPE 11 DOMAIN-CONTAINING PROTEIN"/>
    <property type="match status" value="1"/>
</dbReference>
<dbReference type="RefSeq" id="WP_043119987.1">
    <property type="nucleotide sequence ID" value="NZ_JTDL01000037.1"/>
</dbReference>
<sequence length="252" mass="27802">MARGGPKFDDRRRRELAEAFMVGGEHYEKVRPGYPEDAVDWLVPLGARTAVDLGAGTGKLSGQLAARGLEVSAVDPSLDMLGELRRLHPRVHAVVGTAESTGLPDASADLVVAAQAWHWFDAGAATREVVRLLAPGGCAALVWNQLDTSVPWVHRLSRIMHAGDVHKADYRPPSGPELAAWESAAFRWEEPVTTLGIVELAKSRSYYLRASEKHRDRVEANLDWYLHDHLGHDDTELILLPYITQVWRAVPA</sequence>
<dbReference type="Gene3D" id="3.40.50.150">
    <property type="entry name" value="Vaccinia Virus protein VP39"/>
    <property type="match status" value="1"/>
</dbReference>
<dbReference type="CDD" id="cd02440">
    <property type="entry name" value="AdoMet_MTases"/>
    <property type="match status" value="1"/>
</dbReference>
<evidence type="ECO:0000256" key="3">
    <source>
        <dbReference type="ARBA" id="ARBA00022679"/>
    </source>
</evidence>
<dbReference type="SUPFAM" id="SSF53335">
    <property type="entry name" value="S-adenosyl-L-methionine-dependent methyltransferases"/>
    <property type="match status" value="1"/>
</dbReference>
<keyword evidence="5" id="KW-0830">Ubiquinone</keyword>
<dbReference type="OrthoDB" id="9797252at2"/>
<dbReference type="GO" id="GO:0032259">
    <property type="term" value="P:methylation"/>
    <property type="evidence" value="ECO:0007669"/>
    <property type="project" value="UniProtKB-KW"/>
</dbReference>
<dbReference type="EMBL" id="JTDL01000037">
    <property type="protein sequence ID" value="KHL04976.1"/>
    <property type="molecule type" value="Genomic_DNA"/>
</dbReference>
<protein>
    <submittedName>
        <fullName evidence="5">Ubiquinone biosynthesis protein</fullName>
    </submittedName>
</protein>
<keyword evidence="2" id="KW-0489">Methyltransferase</keyword>
<comment type="similarity">
    <text evidence="1">Belongs to the methyltransferase superfamily.</text>
</comment>
<organism evidence="5 6">
    <name type="scientific">Sinomonas humi</name>
    <dbReference type="NCBI Taxonomy" id="1338436"/>
    <lineage>
        <taxon>Bacteria</taxon>
        <taxon>Bacillati</taxon>
        <taxon>Actinomycetota</taxon>
        <taxon>Actinomycetes</taxon>
        <taxon>Micrococcales</taxon>
        <taxon>Micrococcaceae</taxon>
        <taxon>Sinomonas</taxon>
    </lineage>
</organism>
<feature type="domain" description="Methyltransferase type 11" evidence="4">
    <location>
        <begin position="51"/>
        <end position="139"/>
    </location>
</feature>
<dbReference type="STRING" id="1338436.LK10_03095"/>
<dbReference type="InterPro" id="IPR029063">
    <property type="entry name" value="SAM-dependent_MTases_sf"/>
</dbReference>